<dbReference type="AlphaFoldDB" id="A0A0V7ZPX8"/>
<dbReference type="Pfam" id="PF00015">
    <property type="entry name" value="MCPsignal"/>
    <property type="match status" value="1"/>
</dbReference>
<dbReference type="Gene3D" id="3.30.450.20">
    <property type="entry name" value="PAS domain"/>
    <property type="match status" value="1"/>
</dbReference>
<dbReference type="RefSeq" id="WP_027841513.1">
    <property type="nucleotide sequence ID" value="NZ_LMTZ01000096.1"/>
</dbReference>
<dbReference type="PANTHER" id="PTHR32089:SF114">
    <property type="entry name" value="METHYL-ACCEPTING CHEMOTAXIS PROTEIN MCPB"/>
    <property type="match status" value="1"/>
</dbReference>
<dbReference type="FunFam" id="1.10.287.950:FF:000001">
    <property type="entry name" value="Methyl-accepting chemotaxis sensory transducer"/>
    <property type="match status" value="1"/>
</dbReference>
<reference evidence="9 10" key="1">
    <citation type="journal article" date="2015" name="Genome Announc.">
        <title>Draft Genome of the Euendolithic (true boring) Cyanobacterium Mastigocoleus testarum strain BC008.</title>
        <authorList>
            <person name="Guida B.S."/>
            <person name="Garcia-Pichel F."/>
        </authorList>
    </citation>
    <scope>NUCLEOTIDE SEQUENCE [LARGE SCALE GENOMIC DNA]</scope>
    <source>
        <strain evidence="9 10">BC008</strain>
    </source>
</reference>
<feature type="transmembrane region" description="Helical" evidence="5">
    <location>
        <begin position="63"/>
        <end position="83"/>
    </location>
</feature>
<dbReference type="EMBL" id="LMTZ01000096">
    <property type="protein sequence ID" value="KST66552.1"/>
    <property type="molecule type" value="Genomic_DNA"/>
</dbReference>
<dbReference type="SMART" id="SM00304">
    <property type="entry name" value="HAMP"/>
    <property type="match status" value="3"/>
</dbReference>
<dbReference type="CDD" id="cd11386">
    <property type="entry name" value="MCP_signal"/>
    <property type="match status" value="1"/>
</dbReference>
<comment type="caution">
    <text evidence="9">The sequence shown here is derived from an EMBL/GenBank/DDBJ whole genome shotgun (WGS) entry which is preliminary data.</text>
</comment>
<dbReference type="SUPFAM" id="SSF55781">
    <property type="entry name" value="GAF domain-like"/>
    <property type="match status" value="1"/>
</dbReference>
<dbReference type="SMART" id="SM00065">
    <property type="entry name" value="GAF"/>
    <property type="match status" value="1"/>
</dbReference>
<keyword evidence="5" id="KW-1133">Transmembrane helix</keyword>
<dbReference type="SMART" id="SM00283">
    <property type="entry name" value="MA"/>
    <property type="match status" value="1"/>
</dbReference>
<keyword evidence="10" id="KW-1185">Reference proteome</keyword>
<dbReference type="CDD" id="cd18773">
    <property type="entry name" value="PDC1_HK_sensor"/>
    <property type="match status" value="1"/>
</dbReference>
<accession>A0A0V7ZPX8</accession>
<evidence type="ECO:0000256" key="3">
    <source>
        <dbReference type="PROSITE-ProRule" id="PRU00284"/>
    </source>
</evidence>
<dbReference type="InterPro" id="IPR004089">
    <property type="entry name" value="MCPsignal_dom"/>
</dbReference>
<dbReference type="GO" id="GO:0016020">
    <property type="term" value="C:membrane"/>
    <property type="evidence" value="ECO:0007669"/>
    <property type="project" value="InterPro"/>
</dbReference>
<feature type="domain" description="HAMP" evidence="8">
    <location>
        <begin position="355"/>
        <end position="407"/>
    </location>
</feature>
<evidence type="ECO:0000313" key="10">
    <source>
        <dbReference type="Proteomes" id="UP000053372"/>
    </source>
</evidence>
<evidence type="ECO:0000259" key="6">
    <source>
        <dbReference type="PROSITE" id="PS50046"/>
    </source>
</evidence>
<dbReference type="CDD" id="cd06225">
    <property type="entry name" value="HAMP"/>
    <property type="match status" value="2"/>
</dbReference>
<dbReference type="Gene3D" id="6.10.340.10">
    <property type="match status" value="1"/>
</dbReference>
<evidence type="ECO:0000259" key="8">
    <source>
        <dbReference type="PROSITE" id="PS50885"/>
    </source>
</evidence>
<keyword evidence="5" id="KW-0472">Membrane</keyword>
<dbReference type="Pfam" id="PF00672">
    <property type="entry name" value="HAMP"/>
    <property type="match status" value="1"/>
</dbReference>
<dbReference type="InterPro" id="IPR016132">
    <property type="entry name" value="Phyto_chromo_attachment"/>
</dbReference>
<dbReference type="InterPro" id="IPR003018">
    <property type="entry name" value="GAF"/>
</dbReference>
<feature type="domain" description="HAMP" evidence="8">
    <location>
        <begin position="604"/>
        <end position="655"/>
    </location>
</feature>
<dbReference type="OrthoDB" id="419276at2"/>
<gene>
    <name evidence="9" type="ORF">BC008_43290</name>
</gene>
<dbReference type="InterPro" id="IPR029016">
    <property type="entry name" value="GAF-like_dom_sf"/>
</dbReference>
<feature type="domain" description="Phytochrome chromophore attachment site" evidence="6">
    <location>
        <begin position="431"/>
        <end position="571"/>
    </location>
</feature>
<proteinExistence type="inferred from homology"/>
<dbReference type="Proteomes" id="UP000053372">
    <property type="component" value="Unassembled WGS sequence"/>
</dbReference>
<feature type="region of interest" description="Disordered" evidence="4">
    <location>
        <begin position="1"/>
        <end position="25"/>
    </location>
</feature>
<evidence type="ECO:0000256" key="1">
    <source>
        <dbReference type="ARBA" id="ARBA00023224"/>
    </source>
</evidence>
<name>A0A0V7ZPX8_9CYAN</name>
<protein>
    <submittedName>
        <fullName evidence="9">Chemotaxis protein</fullName>
    </submittedName>
</protein>
<dbReference type="InterPro" id="IPR003660">
    <property type="entry name" value="HAMP_dom"/>
</dbReference>
<feature type="compositionally biased region" description="Polar residues" evidence="4">
    <location>
        <begin position="10"/>
        <end position="24"/>
    </location>
</feature>
<comment type="similarity">
    <text evidence="2">Belongs to the methyl-accepting chemotaxis (MCP) protein family.</text>
</comment>
<keyword evidence="5" id="KW-0812">Transmembrane</keyword>
<evidence type="ECO:0000256" key="2">
    <source>
        <dbReference type="ARBA" id="ARBA00029447"/>
    </source>
</evidence>
<dbReference type="SUPFAM" id="SSF158472">
    <property type="entry name" value="HAMP domain-like"/>
    <property type="match status" value="1"/>
</dbReference>
<dbReference type="GO" id="GO:0006935">
    <property type="term" value="P:chemotaxis"/>
    <property type="evidence" value="ECO:0007669"/>
    <property type="project" value="UniProtKB-ARBA"/>
</dbReference>
<dbReference type="Gene3D" id="1.10.287.950">
    <property type="entry name" value="Methyl-accepting chemotaxis protein"/>
    <property type="match status" value="1"/>
</dbReference>
<dbReference type="PANTHER" id="PTHR32089">
    <property type="entry name" value="METHYL-ACCEPTING CHEMOTAXIS PROTEIN MCPB"/>
    <property type="match status" value="1"/>
</dbReference>
<sequence length="933" mass="102682">MFNKADDLKNGNTGREVSSTSSGKLTKAQAKLNAISSNSNVENRSSLNRPGKIFQGISWGRKATILAVAFGTLPILGMGVFAYKLTDKGIRDKIHKIQETKATGLADKVNLFMSERVREVQLWSTLPTFRNPNNASSLLNKFGENSRFYSNIAIFNLKGNVIAQSQKNKLSNESNFEYFKYITKTGKTQISQPEKSKDNSTYNIYIGAPIKDAATGKVLYIIRAQMPVASIDDEIVKDYAGQGQEYNLVDSSQTIFLSAEKQYIGKKLITEYKEIPSLLNPDRVETFITDRASNNRKELVSYIPSSKLSGLEWSILLSRDKEAAFEPQRSLWLQMLLGTILMSTAVMILSTLLVKRATRPIVSAAAAVAKLGEGKLDTRLEVSGEDEIGVLGANINLMAKQLQTLIQEKELDSTTAKLLADIVLQTRKSLTTEDILKTIVEETRQALKTDRVVVYIFNPETWDGTVASESVNPKFVPIAGQKIDDPCFRERQIKNYQQGRVRAIEDIYEDPALKKADCYVQTLERFAVRANLVAPIITESKLLGLLIAHHCQSPRPWEKSEIDLFEQIAVQTGYALEQAKLLEKLERSQISAESQSHEERRQKEKLELQLVELLSEVEGAASGDLTVRADVTPGDIGTVADFFNSIVESLREIVTQVKDTATQVNTAIGSNEGAIRELAEEALSQTTEINNTLDAVDNMNQSMQQVAQSAQEAASVAKNASQTATQSGEAMDLTVQSIVHLRQTVGDTAKKVKRLGESMQQITRVVALINQISMQTNLLAINAGIEAARAGEEGQGFAVVAEEVGELAARSAGATKEIEQIVENIQRETSDLAEAMELGTAQVVEGTRVVEHAKYSLNQILTVSQQIDSLVNSISQATTSQVEISQTVSQLMKQIASVSERTSTSSNQVRQSLQQTVKISQKLQKTVGTFKVN</sequence>
<dbReference type="PROSITE" id="PS50885">
    <property type="entry name" value="HAMP"/>
    <property type="match status" value="2"/>
</dbReference>
<feature type="domain" description="Methyl-accepting transducer" evidence="7">
    <location>
        <begin position="660"/>
        <end position="896"/>
    </location>
</feature>
<evidence type="ECO:0000256" key="4">
    <source>
        <dbReference type="SAM" id="MobiDB-lite"/>
    </source>
</evidence>
<dbReference type="GO" id="GO:0007165">
    <property type="term" value="P:signal transduction"/>
    <property type="evidence" value="ECO:0007669"/>
    <property type="project" value="UniProtKB-KW"/>
</dbReference>
<feature type="transmembrane region" description="Helical" evidence="5">
    <location>
        <begin position="331"/>
        <end position="354"/>
    </location>
</feature>
<evidence type="ECO:0000256" key="5">
    <source>
        <dbReference type="SAM" id="Phobius"/>
    </source>
</evidence>
<dbReference type="Gene3D" id="3.30.450.40">
    <property type="match status" value="1"/>
</dbReference>
<evidence type="ECO:0000259" key="7">
    <source>
        <dbReference type="PROSITE" id="PS50111"/>
    </source>
</evidence>
<dbReference type="Pfam" id="PF01590">
    <property type="entry name" value="GAF"/>
    <property type="match status" value="1"/>
</dbReference>
<evidence type="ECO:0000313" key="9">
    <source>
        <dbReference type="EMBL" id="KST66552.1"/>
    </source>
</evidence>
<dbReference type="PROSITE" id="PS50111">
    <property type="entry name" value="CHEMOTAXIS_TRANSDUC_2"/>
    <property type="match status" value="1"/>
</dbReference>
<dbReference type="SUPFAM" id="SSF58104">
    <property type="entry name" value="Methyl-accepting chemotaxis protein (MCP) signaling domain"/>
    <property type="match status" value="1"/>
</dbReference>
<dbReference type="PROSITE" id="PS50046">
    <property type="entry name" value="PHYTOCHROME_2"/>
    <property type="match status" value="1"/>
</dbReference>
<organism evidence="9 10">
    <name type="scientific">Mastigocoleus testarum BC008</name>
    <dbReference type="NCBI Taxonomy" id="371196"/>
    <lineage>
        <taxon>Bacteria</taxon>
        <taxon>Bacillati</taxon>
        <taxon>Cyanobacteriota</taxon>
        <taxon>Cyanophyceae</taxon>
        <taxon>Nostocales</taxon>
        <taxon>Hapalosiphonaceae</taxon>
        <taxon>Mastigocoleus</taxon>
    </lineage>
</organism>
<keyword evidence="1 3" id="KW-0807">Transducer</keyword>